<keyword evidence="3 8" id="KW-0699">rRNA-binding</keyword>
<dbReference type="GO" id="GO:0070181">
    <property type="term" value="F:small ribosomal subunit rRNA binding"/>
    <property type="evidence" value="ECO:0007669"/>
    <property type="project" value="TreeGrafter"/>
</dbReference>
<dbReference type="Proteomes" id="UP000305654">
    <property type="component" value="Unassembled WGS sequence"/>
</dbReference>
<dbReference type="HAMAP" id="MF_00500">
    <property type="entry name" value="Ribosomal_bS20"/>
    <property type="match status" value="1"/>
</dbReference>
<dbReference type="FunFam" id="1.20.58.110:FF:000001">
    <property type="entry name" value="30S ribosomal protein S20"/>
    <property type="match status" value="1"/>
</dbReference>
<evidence type="ECO:0000256" key="8">
    <source>
        <dbReference type="HAMAP-Rule" id="MF_00500"/>
    </source>
</evidence>
<dbReference type="InterPro" id="IPR036510">
    <property type="entry name" value="Ribosomal_bS20_sf"/>
</dbReference>
<keyword evidence="10" id="KW-1185">Reference proteome</keyword>
<evidence type="ECO:0000256" key="6">
    <source>
        <dbReference type="ARBA" id="ARBA00023274"/>
    </source>
</evidence>
<dbReference type="SUPFAM" id="SSF46992">
    <property type="entry name" value="Ribosomal protein S20"/>
    <property type="match status" value="1"/>
</dbReference>
<keyword evidence="6 8" id="KW-0687">Ribonucleoprotein</keyword>
<proteinExistence type="inferred from homology"/>
<comment type="function">
    <text evidence="1 8">Binds directly to 16S ribosomal RNA.</text>
</comment>
<comment type="similarity">
    <text evidence="2 8">Belongs to the bacterial ribosomal protein bS20 family.</text>
</comment>
<dbReference type="PANTHER" id="PTHR33398">
    <property type="entry name" value="30S RIBOSOMAL PROTEIN S20"/>
    <property type="match status" value="1"/>
</dbReference>
<organism evidence="9 10">
    <name type="scientific">Lichenicoccus roseus</name>
    <dbReference type="NCBI Taxonomy" id="2683649"/>
    <lineage>
        <taxon>Bacteria</taxon>
        <taxon>Pseudomonadati</taxon>
        <taxon>Pseudomonadota</taxon>
        <taxon>Alphaproteobacteria</taxon>
        <taxon>Acetobacterales</taxon>
        <taxon>Acetobacteraceae</taxon>
        <taxon>Lichenicoccus</taxon>
    </lineage>
</organism>
<evidence type="ECO:0000256" key="5">
    <source>
        <dbReference type="ARBA" id="ARBA00022980"/>
    </source>
</evidence>
<accession>A0A5R9J8K2</accession>
<dbReference type="AlphaFoldDB" id="A0A5R9J8K2"/>
<evidence type="ECO:0000256" key="3">
    <source>
        <dbReference type="ARBA" id="ARBA00022730"/>
    </source>
</evidence>
<evidence type="ECO:0000256" key="7">
    <source>
        <dbReference type="ARBA" id="ARBA00035136"/>
    </source>
</evidence>
<dbReference type="GO" id="GO:0003735">
    <property type="term" value="F:structural constituent of ribosome"/>
    <property type="evidence" value="ECO:0007669"/>
    <property type="project" value="InterPro"/>
</dbReference>
<dbReference type="EMBL" id="VCDI01000001">
    <property type="protein sequence ID" value="TLU73954.1"/>
    <property type="molecule type" value="Genomic_DNA"/>
</dbReference>
<evidence type="ECO:0000256" key="1">
    <source>
        <dbReference type="ARBA" id="ARBA00003134"/>
    </source>
</evidence>
<dbReference type="OrthoDB" id="9807974at2"/>
<evidence type="ECO:0000313" key="9">
    <source>
        <dbReference type="EMBL" id="TLU73954.1"/>
    </source>
</evidence>
<sequence>MANTASARKRIRQTEVRTARNVARRSRVRTFVKKVETAIAAGDKELAVSALRAAQPEMQRAVGKGIAHANTVSRKISRLSARIKAIAGK</sequence>
<dbReference type="Pfam" id="PF01649">
    <property type="entry name" value="Ribosomal_S20p"/>
    <property type="match status" value="1"/>
</dbReference>
<dbReference type="PANTHER" id="PTHR33398:SF1">
    <property type="entry name" value="SMALL RIBOSOMAL SUBUNIT PROTEIN BS20C"/>
    <property type="match status" value="1"/>
</dbReference>
<gene>
    <name evidence="8" type="primary">rpsT</name>
    <name evidence="9" type="ORF">FE263_01675</name>
</gene>
<comment type="caution">
    <text evidence="9">The sequence shown here is derived from an EMBL/GenBank/DDBJ whole genome shotgun (WGS) entry which is preliminary data.</text>
</comment>
<dbReference type="RefSeq" id="WP_138324207.1">
    <property type="nucleotide sequence ID" value="NZ_VCDI01000001.1"/>
</dbReference>
<protein>
    <recommendedName>
        <fullName evidence="7 8">Small ribosomal subunit protein bS20</fullName>
    </recommendedName>
</protein>
<dbReference type="InterPro" id="IPR002583">
    <property type="entry name" value="Ribosomal_bS20"/>
</dbReference>
<evidence type="ECO:0000256" key="2">
    <source>
        <dbReference type="ARBA" id="ARBA00007634"/>
    </source>
</evidence>
<reference evidence="9 10" key="1">
    <citation type="submission" date="2019-05" db="EMBL/GenBank/DDBJ databases">
        <authorList>
            <person name="Pankratov T."/>
            <person name="Grouzdev D."/>
        </authorList>
    </citation>
    <scope>NUCLEOTIDE SEQUENCE [LARGE SCALE GENOMIC DNA]</scope>
    <source>
        <strain evidence="9 10">KEBCLARHB70R</strain>
    </source>
</reference>
<keyword evidence="4 8" id="KW-0694">RNA-binding</keyword>
<dbReference type="NCBIfam" id="TIGR00029">
    <property type="entry name" value="S20"/>
    <property type="match status" value="1"/>
</dbReference>
<dbReference type="GO" id="GO:0015935">
    <property type="term" value="C:small ribosomal subunit"/>
    <property type="evidence" value="ECO:0007669"/>
    <property type="project" value="TreeGrafter"/>
</dbReference>
<evidence type="ECO:0000313" key="10">
    <source>
        <dbReference type="Proteomes" id="UP000305654"/>
    </source>
</evidence>
<name>A0A5R9J8K2_9PROT</name>
<evidence type="ECO:0000256" key="4">
    <source>
        <dbReference type="ARBA" id="ARBA00022884"/>
    </source>
</evidence>
<keyword evidence="5 8" id="KW-0689">Ribosomal protein</keyword>
<dbReference type="Gene3D" id="1.20.58.110">
    <property type="entry name" value="Ribosomal protein S20"/>
    <property type="match status" value="1"/>
</dbReference>
<dbReference type="GO" id="GO:0006412">
    <property type="term" value="P:translation"/>
    <property type="evidence" value="ECO:0007669"/>
    <property type="project" value="UniProtKB-UniRule"/>
</dbReference>